<protein>
    <submittedName>
        <fullName evidence="1">DNA-binding protein</fullName>
    </submittedName>
</protein>
<reference evidence="1 2" key="1">
    <citation type="journal article" date="2020" name="Biotechnol. Biofuels">
        <title>New insights from the biogas microbiome by comprehensive genome-resolved metagenomics of nearly 1600 species originating from multiple anaerobic digesters.</title>
        <authorList>
            <person name="Campanaro S."/>
            <person name="Treu L."/>
            <person name="Rodriguez-R L.M."/>
            <person name="Kovalovszki A."/>
            <person name="Ziels R.M."/>
            <person name="Maus I."/>
            <person name="Zhu X."/>
            <person name="Kougias P.G."/>
            <person name="Basile A."/>
            <person name="Luo G."/>
            <person name="Schluter A."/>
            <person name="Konstantinidis K.T."/>
            <person name="Angelidaki I."/>
        </authorList>
    </citation>
    <scope>NUCLEOTIDE SEQUENCE [LARGE SCALE GENOMIC DNA]</scope>
    <source>
        <strain evidence="1">AS23ysBPME_34</strain>
    </source>
</reference>
<name>A0A7X8C4E9_9LACT</name>
<dbReference type="AlphaFoldDB" id="A0A7X8C4E9"/>
<feature type="non-terminal residue" evidence="1">
    <location>
        <position position="172"/>
    </location>
</feature>
<gene>
    <name evidence="1" type="ORF">GX355_08025</name>
</gene>
<dbReference type="Pfam" id="PF16264">
    <property type="entry name" value="SatD"/>
    <property type="match status" value="1"/>
</dbReference>
<sequence>MQYIAMIGDVIESKSIKERQQAQDQLNKILKQLNEQYQTTIVSNFTITTGDEFQALLTAKAPFLRIMDEILMAFRPYKVRFGFGLGEMMTEINNEISIGADGPAYWHARAAIEYIHEKNDYGMTQARIGHKNTETVEDLNHYLALTEYIRSSWVTSQNDLLAVLLANDIYQE</sequence>
<organism evidence="1 2">
    <name type="scientific">Globicatella sulfidifaciens</name>
    <dbReference type="NCBI Taxonomy" id="136093"/>
    <lineage>
        <taxon>Bacteria</taxon>
        <taxon>Bacillati</taxon>
        <taxon>Bacillota</taxon>
        <taxon>Bacilli</taxon>
        <taxon>Lactobacillales</taxon>
        <taxon>Aerococcaceae</taxon>
        <taxon>Globicatella</taxon>
    </lineage>
</organism>
<comment type="caution">
    <text evidence="1">The sequence shown here is derived from an EMBL/GenBank/DDBJ whole genome shotgun (WGS) entry which is preliminary data.</text>
</comment>
<proteinExistence type="predicted"/>
<dbReference type="GO" id="GO:0003677">
    <property type="term" value="F:DNA binding"/>
    <property type="evidence" value="ECO:0007669"/>
    <property type="project" value="UniProtKB-KW"/>
</dbReference>
<dbReference type="RefSeq" id="WP_276649098.1">
    <property type="nucleotide sequence ID" value="NZ_JAAYSM010000265.1"/>
</dbReference>
<accession>A0A7X8C4E9</accession>
<dbReference type="Proteomes" id="UP000541058">
    <property type="component" value="Unassembled WGS sequence"/>
</dbReference>
<dbReference type="InterPro" id="IPR032580">
    <property type="entry name" value="SatD"/>
</dbReference>
<evidence type="ECO:0000313" key="1">
    <source>
        <dbReference type="EMBL" id="NLJ18796.1"/>
    </source>
</evidence>
<keyword evidence="1" id="KW-0238">DNA-binding</keyword>
<evidence type="ECO:0000313" key="2">
    <source>
        <dbReference type="Proteomes" id="UP000541058"/>
    </source>
</evidence>
<dbReference type="EMBL" id="JAAYSM010000265">
    <property type="protein sequence ID" value="NLJ18796.1"/>
    <property type="molecule type" value="Genomic_DNA"/>
</dbReference>